<keyword evidence="3 5" id="KW-0949">S-adenosyl-L-methionine</keyword>
<dbReference type="PROSITE" id="PS00095">
    <property type="entry name" value="C5_MTASE_2"/>
    <property type="match status" value="1"/>
</dbReference>
<evidence type="ECO:0000256" key="5">
    <source>
        <dbReference type="PROSITE-ProRule" id="PRU01016"/>
    </source>
</evidence>
<evidence type="ECO:0000256" key="2">
    <source>
        <dbReference type="ARBA" id="ARBA00022679"/>
    </source>
</evidence>
<keyword evidence="1 5" id="KW-0489">Methyltransferase</keyword>
<dbReference type="InterPro" id="IPR031303">
    <property type="entry name" value="C5_meth_CS"/>
</dbReference>
<keyword evidence="8" id="KW-0614">Plasmid</keyword>
<dbReference type="OrthoDB" id="9813719at2"/>
<name>E4SAY7_CALA7</name>
<evidence type="ECO:0000256" key="6">
    <source>
        <dbReference type="RuleBase" id="RU000416"/>
    </source>
</evidence>
<dbReference type="PROSITE" id="PS51679">
    <property type="entry name" value="SAM_MT_C5"/>
    <property type="match status" value="1"/>
</dbReference>
<proteinExistence type="inferred from homology"/>
<dbReference type="eggNOG" id="COG0270">
    <property type="taxonomic scope" value="Bacteria"/>
</dbReference>
<comment type="catalytic activity">
    <reaction evidence="7">
        <text>a 2'-deoxycytidine in DNA + S-adenosyl-L-methionine = a 5-methyl-2'-deoxycytidine in DNA + S-adenosyl-L-homocysteine + H(+)</text>
        <dbReference type="Rhea" id="RHEA:13681"/>
        <dbReference type="Rhea" id="RHEA-COMP:11369"/>
        <dbReference type="Rhea" id="RHEA-COMP:11370"/>
        <dbReference type="ChEBI" id="CHEBI:15378"/>
        <dbReference type="ChEBI" id="CHEBI:57856"/>
        <dbReference type="ChEBI" id="CHEBI:59789"/>
        <dbReference type="ChEBI" id="CHEBI:85452"/>
        <dbReference type="ChEBI" id="CHEBI:85454"/>
        <dbReference type="EC" id="2.1.1.37"/>
    </reaction>
</comment>
<dbReference type="Gene3D" id="3.40.50.150">
    <property type="entry name" value="Vaccinia Virus protein VP39"/>
    <property type="match status" value="1"/>
</dbReference>
<feature type="active site" evidence="5">
    <location>
        <position position="75"/>
    </location>
</feature>
<evidence type="ECO:0000256" key="4">
    <source>
        <dbReference type="ARBA" id="ARBA00022747"/>
    </source>
</evidence>
<dbReference type="Gene3D" id="3.90.120.10">
    <property type="entry name" value="DNA Methylase, subunit A, domain 2"/>
    <property type="match status" value="1"/>
</dbReference>
<reference evidence="8 9" key="2">
    <citation type="journal article" date="2011" name="J. Bacteriol.">
        <title>Complete genome sequences for the anaerobic, extremely thermophilic plant biomass-degrading bacteria Caldicellulosiruptor hydrothermalis, Caldicellulosiruptor kristjanssonii, Caldicellulosiruptor kronotskyensis, Caldicellulosiruptor owensenis, and Caldicellulosiruptor lactoaceticus.</title>
        <authorList>
            <person name="Blumer-Schuette S.E."/>
            <person name="Ozdemir I."/>
            <person name="Mistry D."/>
            <person name="Lucas S."/>
            <person name="Lapidus A."/>
            <person name="Cheng J.F."/>
            <person name="Goodwin L.A."/>
            <person name="Pitluck S."/>
            <person name="Land M.L."/>
            <person name="Hauser L.J."/>
            <person name="Woyke T."/>
            <person name="Mikhailova N."/>
            <person name="Pati A."/>
            <person name="Kyrpides N.C."/>
            <person name="Ivanova N."/>
            <person name="Detter J.C."/>
            <person name="Walston-Davenport K."/>
            <person name="Han S."/>
            <person name="Adams M.W."/>
            <person name="Kelly R.M."/>
        </authorList>
    </citation>
    <scope>NUCLEOTIDE SEQUENCE [LARGE SCALE GENOMIC DNA]</scope>
    <source>
        <strain evidence="9">ATCC 700853 / DSM 12137 / I77R1B</strain>
        <plasmid evidence="8">pCALKR01</plasmid>
    </source>
</reference>
<comment type="similarity">
    <text evidence="5 6">Belongs to the class I-like SAM-binding methyltransferase superfamily. C5-methyltransferase family.</text>
</comment>
<reference key="1">
    <citation type="submission" date="2010-11" db="EMBL/GenBank/DDBJ databases">
        <title>Complete sequence of plasmid of Caldicellulosiruptor kristjanssonii 177R1B.</title>
        <authorList>
            <consortium name="US DOE Joint Genome Institute"/>
            <person name="Lucas S."/>
            <person name="Copeland A."/>
            <person name="Lapidus A."/>
            <person name="Cheng J.-F."/>
            <person name="Bruce D."/>
            <person name="Goodwin L."/>
            <person name="Pitluck S."/>
            <person name="Davenport K."/>
            <person name="Detter J.C."/>
            <person name="Han C."/>
            <person name="Tapia R."/>
            <person name="Land M."/>
            <person name="Hauser L."/>
            <person name="Jeffries C."/>
            <person name="Kyrpides N."/>
            <person name="Ivanova N."/>
            <person name="Mikhailova N."/>
            <person name="Blumer-Schuette S.E."/>
            <person name="Kelly R.M."/>
            <person name="Woyke T."/>
        </authorList>
    </citation>
    <scope>NUCLEOTIDE SEQUENCE</scope>
    <source>
        <strain>177R1B</strain>
    </source>
</reference>
<keyword evidence="4" id="KW-0680">Restriction system</keyword>
<dbReference type="GO" id="GO:0032259">
    <property type="term" value="P:methylation"/>
    <property type="evidence" value="ECO:0007669"/>
    <property type="project" value="UniProtKB-KW"/>
</dbReference>
<evidence type="ECO:0000313" key="8">
    <source>
        <dbReference type="EMBL" id="ADQ42066.1"/>
    </source>
</evidence>
<dbReference type="NCBIfam" id="TIGR00675">
    <property type="entry name" value="dcm"/>
    <property type="match status" value="1"/>
</dbReference>
<protein>
    <recommendedName>
        <fullName evidence="7">Cytosine-specific methyltransferase</fullName>
        <ecNumber evidence="7">2.1.1.37</ecNumber>
    </recommendedName>
</protein>
<dbReference type="EMBL" id="CP002327">
    <property type="protein sequence ID" value="ADQ42066.1"/>
    <property type="molecule type" value="Genomic_DNA"/>
</dbReference>
<dbReference type="PROSITE" id="PS00094">
    <property type="entry name" value="C5_MTASE_1"/>
    <property type="match status" value="1"/>
</dbReference>
<dbReference type="PANTHER" id="PTHR46098">
    <property type="entry name" value="TRNA (CYTOSINE(38)-C(5))-METHYLTRANSFERASE"/>
    <property type="match status" value="1"/>
</dbReference>
<dbReference type="REBASE" id="29049">
    <property type="entry name" value="M.Ckr177III"/>
</dbReference>
<keyword evidence="9" id="KW-1185">Reference proteome</keyword>
<dbReference type="Proteomes" id="UP000009256">
    <property type="component" value="Plasmid pCALKR01"/>
</dbReference>
<keyword evidence="2 5" id="KW-0808">Transferase</keyword>
<accession>E4SAY7</accession>
<dbReference type="KEGG" id="cki:Calkr_2643"/>
<evidence type="ECO:0000256" key="3">
    <source>
        <dbReference type="ARBA" id="ARBA00022691"/>
    </source>
</evidence>
<organism evidence="8 9">
    <name type="scientific">Caldicellulosiruptor acetigenus (strain ATCC 700853 / DSM 12137 / I77R1B)</name>
    <name type="common">Caldicellulosiruptor kristjanssonii</name>
    <dbReference type="NCBI Taxonomy" id="632335"/>
    <lineage>
        <taxon>Bacteria</taxon>
        <taxon>Bacillati</taxon>
        <taxon>Bacillota</taxon>
        <taxon>Bacillota incertae sedis</taxon>
        <taxon>Caldicellulosiruptorales</taxon>
        <taxon>Caldicellulosiruptoraceae</taxon>
        <taxon>Caldicellulosiruptor</taxon>
    </lineage>
</organism>
<dbReference type="RefSeq" id="WP_013429073.1">
    <property type="nucleotide sequence ID" value="NC_014719.1"/>
</dbReference>
<dbReference type="AlphaFoldDB" id="E4SAY7"/>
<dbReference type="InterPro" id="IPR050750">
    <property type="entry name" value="C5-MTase"/>
</dbReference>
<dbReference type="PRINTS" id="PR00105">
    <property type="entry name" value="C5METTRFRASE"/>
</dbReference>
<gene>
    <name evidence="8" type="ordered locus">Calkr_2643</name>
</gene>
<dbReference type="HOGENOM" id="CLU_006958_0_1_9"/>
<dbReference type="InterPro" id="IPR001525">
    <property type="entry name" value="C5_MeTfrase"/>
</dbReference>
<sequence>MIKIRVVSLFSGVGGICLAFKQAGFDVIWANDIDKYACITYRSNFPTVELVEGDIQSIDSNNIPECDIITAGFPCQPFSIAGYQRGLNDPRGRLFYEIVRIVHDKKPKIIFLENVKNLVSHNNGITFKNILNALENEGYYLKYAVLNSLEYGNVPQNRERVYIVGFLDKSMYEAFKFPEPVSLTVTIHDIIKPWEKKDEKYYYREGKYYELLKQNVDDPNTVYQIRRIYVRKNKKGVCPTLTANMGEGGHNVPIVMDNYGFRKLTPRECFILQGFPEDFVLPSGLADSKLYKQAGNAVTVTVVKRIADKILETCLVKSI</sequence>
<evidence type="ECO:0000256" key="7">
    <source>
        <dbReference type="RuleBase" id="RU000417"/>
    </source>
</evidence>
<dbReference type="GO" id="GO:0003886">
    <property type="term" value="F:DNA (cytosine-5-)-methyltransferase activity"/>
    <property type="evidence" value="ECO:0007669"/>
    <property type="project" value="UniProtKB-EC"/>
</dbReference>
<dbReference type="SUPFAM" id="SSF53335">
    <property type="entry name" value="S-adenosyl-L-methionine-dependent methyltransferases"/>
    <property type="match status" value="1"/>
</dbReference>
<dbReference type="Pfam" id="PF00145">
    <property type="entry name" value="DNA_methylase"/>
    <property type="match status" value="1"/>
</dbReference>
<dbReference type="GO" id="GO:0009307">
    <property type="term" value="P:DNA restriction-modification system"/>
    <property type="evidence" value="ECO:0007669"/>
    <property type="project" value="UniProtKB-KW"/>
</dbReference>
<dbReference type="SMR" id="E4SAY7"/>
<dbReference type="EC" id="2.1.1.37" evidence="7"/>
<evidence type="ECO:0000313" key="9">
    <source>
        <dbReference type="Proteomes" id="UP000009256"/>
    </source>
</evidence>
<dbReference type="PANTHER" id="PTHR46098:SF1">
    <property type="entry name" value="TRNA (CYTOSINE(38)-C(5))-METHYLTRANSFERASE"/>
    <property type="match status" value="1"/>
</dbReference>
<dbReference type="CDD" id="cd00315">
    <property type="entry name" value="Cyt_C5_DNA_methylase"/>
    <property type="match status" value="1"/>
</dbReference>
<geneLocation type="plasmid" evidence="8 9">
    <name>pCALKR01</name>
</geneLocation>
<dbReference type="InterPro" id="IPR029063">
    <property type="entry name" value="SAM-dependent_MTases_sf"/>
</dbReference>
<dbReference type="InterPro" id="IPR018117">
    <property type="entry name" value="C5_DNA_meth_AS"/>
</dbReference>
<evidence type="ECO:0000256" key="1">
    <source>
        <dbReference type="ARBA" id="ARBA00022603"/>
    </source>
</evidence>